<evidence type="ECO:0000256" key="1">
    <source>
        <dbReference type="ARBA" id="ARBA00004442"/>
    </source>
</evidence>
<gene>
    <name evidence="6" type="ORF">FU839_11530</name>
</gene>
<dbReference type="Proteomes" id="UP000321814">
    <property type="component" value="Unassembled WGS sequence"/>
</dbReference>
<dbReference type="OrthoDB" id="99276at2"/>
<proteinExistence type="predicted"/>
<evidence type="ECO:0000313" key="6">
    <source>
        <dbReference type="EMBL" id="TXK80575.1"/>
    </source>
</evidence>
<accession>A0A5C8LWK3</accession>
<dbReference type="GO" id="GO:0009279">
    <property type="term" value="C:cell outer membrane"/>
    <property type="evidence" value="ECO:0007669"/>
    <property type="project" value="UniProtKB-SubCell"/>
</dbReference>
<feature type="chain" id="PRO_5022812979" evidence="4">
    <location>
        <begin position="30"/>
        <end position="918"/>
    </location>
</feature>
<dbReference type="InterPro" id="IPR036942">
    <property type="entry name" value="Beta-barrel_TonB_sf"/>
</dbReference>
<dbReference type="NCBIfam" id="TIGR01782">
    <property type="entry name" value="TonB-Xanth-Caul"/>
    <property type="match status" value="1"/>
</dbReference>
<comment type="subcellular location">
    <subcellularLocation>
        <location evidence="1">Cell outer membrane</location>
    </subcellularLocation>
</comment>
<keyword evidence="2" id="KW-0472">Membrane</keyword>
<feature type="signal peptide" evidence="4">
    <location>
        <begin position="1"/>
        <end position="29"/>
    </location>
</feature>
<feature type="domain" description="TonB-dependent receptor plug" evidence="5">
    <location>
        <begin position="67"/>
        <end position="168"/>
    </location>
</feature>
<dbReference type="Pfam" id="PF07715">
    <property type="entry name" value="Plug"/>
    <property type="match status" value="1"/>
</dbReference>
<dbReference type="Gene3D" id="2.40.170.20">
    <property type="entry name" value="TonB-dependent receptor, beta-barrel domain"/>
    <property type="match status" value="1"/>
</dbReference>
<evidence type="ECO:0000313" key="7">
    <source>
        <dbReference type="Proteomes" id="UP000321814"/>
    </source>
</evidence>
<keyword evidence="4" id="KW-0732">Signal</keyword>
<keyword evidence="6" id="KW-0675">Receptor</keyword>
<dbReference type="AlphaFoldDB" id="A0A5C8LWK3"/>
<dbReference type="Gene3D" id="2.170.130.10">
    <property type="entry name" value="TonB-dependent receptor, plug domain"/>
    <property type="match status" value="1"/>
</dbReference>
<protein>
    <submittedName>
        <fullName evidence="6">TonB-dependent receptor</fullName>
    </submittedName>
</protein>
<dbReference type="InterPro" id="IPR010104">
    <property type="entry name" value="TonB_rcpt_bac"/>
</dbReference>
<dbReference type="EMBL" id="VRLR01000006">
    <property type="protein sequence ID" value="TXK80575.1"/>
    <property type="molecule type" value="Genomic_DNA"/>
</dbReference>
<dbReference type="CDD" id="cd01347">
    <property type="entry name" value="ligand_gated_channel"/>
    <property type="match status" value="1"/>
</dbReference>
<keyword evidence="7" id="KW-1185">Reference proteome</keyword>
<name>A0A5C8LWK3_9GAMM</name>
<dbReference type="PANTHER" id="PTHR40980">
    <property type="entry name" value="PLUG DOMAIN-CONTAINING PROTEIN"/>
    <property type="match status" value="1"/>
</dbReference>
<dbReference type="RefSeq" id="WP_147904474.1">
    <property type="nucleotide sequence ID" value="NZ_BAAAGC010000010.1"/>
</dbReference>
<reference evidence="6 7" key="1">
    <citation type="submission" date="2019-08" db="EMBL/GenBank/DDBJ databases">
        <title>Draft genome analysis of Rheinheimera tangshanensis isolated from the roots of fresh rice plants (Oryza sativa).</title>
        <authorList>
            <person name="Yu Q."/>
            <person name="Qi Y."/>
            <person name="Zhang H."/>
            <person name="Pu J."/>
        </authorList>
    </citation>
    <scope>NUCLEOTIDE SEQUENCE [LARGE SCALE GENOMIC DNA]</scope>
    <source>
        <strain evidence="6 7">JA3-B52</strain>
    </source>
</reference>
<sequence length="918" mass="100992">MKKTKLGSAIQQILGLAVGVTLLPSLAIAQQTGTETTAKAKADEQIEVISVMGIRRSMESTIDIKKNESSIVEAVSAEDIGKLPDQSIAESLTRLPGLAGQRVNGRVQVISIRGLAPDFSTTTLNGRQQASAGDNRAVEYDQYPSELINGAVVYKTSDLAIAGMGLSGTVDMRTIRPLAHGEQTVMMNLRGEKSSFDQMHPEVSANGWRGSVSYIDQFADDTIGLAIGFAHMDTPTQVKHYKAWEWNTVDTALEGTDNDDALGLVGQEVTAVARSQVRDGVMAVFEFKPNDQLHSTIDTYYSKFEQDEIMRGAMWFTNQWTGDGMQFENPAFTEFGGTKVVQSGTATNLRPVLRNDNNTREDELKAIGWNTSYTVDRWTLELDLSYSGSERDEQVLETYAGINNGGFDSIGFDLVPHGFPTYTPATDYTDVNQVQLSDPAPWGGWGHDGAIRFPHVKEQIREAEASARYDLTDTKLGANFSSIDFGMNFTKRTKDKVVDDNDLFLKNDRAPVSIDPSLLVSPTSLAFAGIPGVISYDILPTVDRYYDIKPILDTNRWNKAWGVDEEVLTSYLRANLDTEVFGLPLKGNFGTQVVQTDQLSSGFLASDYDPDNPATLVQVETGASYTDVLPAINLSLEVLEDQFVRFAAGKTMARPRMDEMRASITAGVGVDSRRWSGSSGNPELEPWRAKALDLTYEAYLDGSTYVAAGAFYKKLDSYIYTQNFDFDFSNAPNNSTIEPISPIGNMSRPANGQGGNIKGLELSMSIDIGNYVTALEGFGFIGSQSWSDSSIQPDGPGTSSKLPGLSDRVRDLTFYYEQNGFSARVSQRYRSEFRGEVVQLFATRGYTEVLADKQVDAQLSYSFDEGRFDGITLLMQVNNLTNSPYTTRLNTLQGGGSYFPEVYEEYGRQFLLGVSYKL</sequence>
<dbReference type="SUPFAM" id="SSF56935">
    <property type="entry name" value="Porins"/>
    <property type="match status" value="1"/>
</dbReference>
<keyword evidence="3" id="KW-0998">Cell outer membrane</keyword>
<evidence type="ECO:0000259" key="5">
    <source>
        <dbReference type="Pfam" id="PF07715"/>
    </source>
</evidence>
<dbReference type="InterPro" id="IPR012910">
    <property type="entry name" value="Plug_dom"/>
</dbReference>
<comment type="caution">
    <text evidence="6">The sequence shown here is derived from an EMBL/GenBank/DDBJ whole genome shotgun (WGS) entry which is preliminary data.</text>
</comment>
<organism evidence="6 7">
    <name type="scientific">Rheinheimera tangshanensis</name>
    <dbReference type="NCBI Taxonomy" id="400153"/>
    <lineage>
        <taxon>Bacteria</taxon>
        <taxon>Pseudomonadati</taxon>
        <taxon>Pseudomonadota</taxon>
        <taxon>Gammaproteobacteria</taxon>
        <taxon>Chromatiales</taxon>
        <taxon>Chromatiaceae</taxon>
        <taxon>Rheinheimera</taxon>
    </lineage>
</organism>
<evidence type="ECO:0000256" key="2">
    <source>
        <dbReference type="ARBA" id="ARBA00023136"/>
    </source>
</evidence>
<evidence type="ECO:0000256" key="3">
    <source>
        <dbReference type="ARBA" id="ARBA00023237"/>
    </source>
</evidence>
<dbReference type="InterPro" id="IPR037066">
    <property type="entry name" value="Plug_dom_sf"/>
</dbReference>
<dbReference type="PANTHER" id="PTHR40980:SF3">
    <property type="entry name" value="TONB-DEPENDENT RECEPTOR-LIKE BETA-BARREL DOMAIN-CONTAINING PROTEIN"/>
    <property type="match status" value="1"/>
</dbReference>
<evidence type="ECO:0000256" key="4">
    <source>
        <dbReference type="SAM" id="SignalP"/>
    </source>
</evidence>